<name>A0A8H6IB66_9AGAR</name>
<sequence length="283" mass="30476">MRPLATNEELYLSLSKLAAASEMSSGLINLDPKTRSKIVIRPRTKVYAQNVKARALSHGQQQHKLACFTSVYADSDTSASNATTPSPTPPTALPRSLVAAKTPREAAAFPQRIPLSAAAKAVADPPNSSSMPRARTSRVIDDAFFSASKSKKKASASRVISGVLEGRIEKRRTLSKTSVFIPRSVEPIARQKAVAKPQAVAPIRAPIITEALAEEQPSPTLKSKPTKPIPPLKKSAPETCECIAVSGVECHFCRILRLQQSFSTIVVQYRDKWGAEAAPFIPA</sequence>
<accession>A0A8H6IB66</accession>
<evidence type="ECO:0000313" key="3">
    <source>
        <dbReference type="Proteomes" id="UP000521943"/>
    </source>
</evidence>
<protein>
    <submittedName>
        <fullName evidence="2">Uncharacterized protein</fullName>
    </submittedName>
</protein>
<evidence type="ECO:0000256" key="1">
    <source>
        <dbReference type="SAM" id="MobiDB-lite"/>
    </source>
</evidence>
<gene>
    <name evidence="2" type="ORF">DFP72DRAFT_35482</name>
</gene>
<feature type="region of interest" description="Disordered" evidence="1">
    <location>
        <begin position="214"/>
        <end position="234"/>
    </location>
</feature>
<dbReference type="Proteomes" id="UP000521943">
    <property type="component" value="Unassembled WGS sequence"/>
</dbReference>
<dbReference type="EMBL" id="JACGCI010000010">
    <property type="protein sequence ID" value="KAF6761249.1"/>
    <property type="molecule type" value="Genomic_DNA"/>
</dbReference>
<reference evidence="2 3" key="1">
    <citation type="submission" date="2020-07" db="EMBL/GenBank/DDBJ databases">
        <title>Comparative genomics of pyrophilous fungi reveals a link between fire events and developmental genes.</title>
        <authorList>
            <consortium name="DOE Joint Genome Institute"/>
            <person name="Steindorff A.S."/>
            <person name="Carver A."/>
            <person name="Calhoun S."/>
            <person name="Stillman K."/>
            <person name="Liu H."/>
            <person name="Lipzen A."/>
            <person name="Pangilinan J."/>
            <person name="Labutti K."/>
            <person name="Bruns T.D."/>
            <person name="Grigoriev I.V."/>
        </authorList>
    </citation>
    <scope>NUCLEOTIDE SEQUENCE [LARGE SCALE GENOMIC DNA]</scope>
    <source>
        <strain evidence="2 3">CBS 144469</strain>
    </source>
</reference>
<organism evidence="2 3">
    <name type="scientific">Ephemerocybe angulata</name>
    <dbReference type="NCBI Taxonomy" id="980116"/>
    <lineage>
        <taxon>Eukaryota</taxon>
        <taxon>Fungi</taxon>
        <taxon>Dikarya</taxon>
        <taxon>Basidiomycota</taxon>
        <taxon>Agaricomycotina</taxon>
        <taxon>Agaricomycetes</taxon>
        <taxon>Agaricomycetidae</taxon>
        <taxon>Agaricales</taxon>
        <taxon>Agaricineae</taxon>
        <taxon>Psathyrellaceae</taxon>
        <taxon>Ephemerocybe</taxon>
    </lineage>
</organism>
<proteinExistence type="predicted"/>
<evidence type="ECO:0000313" key="2">
    <source>
        <dbReference type="EMBL" id="KAF6761249.1"/>
    </source>
</evidence>
<keyword evidence="3" id="KW-1185">Reference proteome</keyword>
<comment type="caution">
    <text evidence="2">The sequence shown here is derived from an EMBL/GenBank/DDBJ whole genome shotgun (WGS) entry which is preliminary data.</text>
</comment>
<dbReference type="AlphaFoldDB" id="A0A8H6IB66"/>